<dbReference type="PANTHER" id="PTHR11835:SF34">
    <property type="entry name" value="ISOCITRATE DEHYDROGENASE [NAD] SUBUNIT ALPHA, MITOCHONDRIAL"/>
    <property type="match status" value="1"/>
</dbReference>
<keyword evidence="8" id="KW-0460">Magnesium</keyword>
<evidence type="ECO:0000256" key="3">
    <source>
        <dbReference type="ARBA" id="ARBA00001946"/>
    </source>
</evidence>
<keyword evidence="9" id="KW-0809">Transit peptide</keyword>
<dbReference type="GO" id="GO:0006099">
    <property type="term" value="P:tricarboxylic acid cycle"/>
    <property type="evidence" value="ECO:0007669"/>
    <property type="project" value="InterPro"/>
</dbReference>
<dbReference type="Pfam" id="PF00180">
    <property type="entry name" value="Iso_dh"/>
    <property type="match status" value="1"/>
</dbReference>
<dbReference type="AlphaFoldDB" id="A0A1B7P641"/>
<dbReference type="PROSITE" id="PS00470">
    <property type="entry name" value="IDH_IMDH"/>
    <property type="match status" value="1"/>
</dbReference>
<evidence type="ECO:0000256" key="4">
    <source>
        <dbReference type="ARBA" id="ARBA00007769"/>
    </source>
</evidence>
<evidence type="ECO:0000256" key="9">
    <source>
        <dbReference type="ARBA" id="ARBA00022946"/>
    </source>
</evidence>
<dbReference type="EMBL" id="LGUA01000071">
    <property type="protein sequence ID" value="OAX84506.1"/>
    <property type="molecule type" value="Genomic_DNA"/>
</dbReference>
<evidence type="ECO:0000256" key="1">
    <source>
        <dbReference type="ARBA" id="ARBA00000837"/>
    </source>
</evidence>
<comment type="caution">
    <text evidence="16">The sequence shown here is derived from an EMBL/GenBank/DDBJ whole genome shotgun (WGS) entry which is preliminary data.</text>
</comment>
<keyword evidence="11" id="KW-0520">NAD</keyword>
<name>A0A1B7P641_9EURO</name>
<evidence type="ECO:0000256" key="8">
    <source>
        <dbReference type="ARBA" id="ARBA00022842"/>
    </source>
</evidence>
<comment type="cofactor">
    <cofactor evidence="3">
        <name>Mg(2+)</name>
        <dbReference type="ChEBI" id="CHEBI:18420"/>
    </cofactor>
</comment>
<evidence type="ECO:0000256" key="5">
    <source>
        <dbReference type="ARBA" id="ARBA00011567"/>
    </source>
</evidence>
<dbReference type="GO" id="GO:0004449">
    <property type="term" value="F:isocitrate dehydrogenase (NAD+) activity"/>
    <property type="evidence" value="ECO:0007669"/>
    <property type="project" value="UniProtKB-EC"/>
</dbReference>
<evidence type="ECO:0000259" key="15">
    <source>
        <dbReference type="SMART" id="SM01329"/>
    </source>
</evidence>
<evidence type="ECO:0000256" key="7">
    <source>
        <dbReference type="ARBA" id="ARBA00022723"/>
    </source>
</evidence>
<protein>
    <recommendedName>
        <fullName evidence="14">Isocitrate dehydrogenase [NAD] subunit 2, mitochondrial</fullName>
        <ecNumber evidence="6">1.1.1.41</ecNumber>
    </recommendedName>
    <alternativeName>
        <fullName evidence="13">Isocitric dehydrogenase</fullName>
    </alternativeName>
    <alternativeName>
        <fullName evidence="12">NAD(+)-specific ICDH</fullName>
    </alternativeName>
</protein>
<reference evidence="16 17" key="1">
    <citation type="submission" date="2015-07" db="EMBL/GenBank/DDBJ databases">
        <title>Emmonsia species relationships and genome sequence.</title>
        <authorList>
            <person name="Cuomo C.A."/>
            <person name="Schwartz I.S."/>
            <person name="Kenyon C."/>
            <person name="de Hoog G.S."/>
            <person name="Govender N.P."/>
            <person name="Botha A."/>
            <person name="Moreno L."/>
            <person name="de Vries M."/>
            <person name="Munoz J.F."/>
            <person name="Stielow J.B."/>
        </authorList>
    </citation>
    <scope>NUCLEOTIDE SEQUENCE [LARGE SCALE GENOMIC DNA]</scope>
    <source>
        <strain evidence="16 17">CBS 136260</strain>
    </source>
</reference>
<keyword evidence="10" id="KW-0560">Oxidoreductase</keyword>
<evidence type="ECO:0000256" key="14">
    <source>
        <dbReference type="ARBA" id="ARBA00072026"/>
    </source>
</evidence>
<comment type="similarity">
    <text evidence="4">Belongs to the isocitrate and isopropylmalate dehydrogenases family.</text>
</comment>
<dbReference type="InterPro" id="IPR019818">
    <property type="entry name" value="IsoCit/isopropylmalate_DH_CS"/>
</dbReference>
<dbReference type="SUPFAM" id="SSF53659">
    <property type="entry name" value="Isocitrate/Isopropylmalate dehydrogenase-like"/>
    <property type="match status" value="1"/>
</dbReference>
<evidence type="ECO:0000256" key="6">
    <source>
        <dbReference type="ARBA" id="ARBA00013012"/>
    </source>
</evidence>
<dbReference type="Gene3D" id="3.40.718.10">
    <property type="entry name" value="Isopropylmalate Dehydrogenase"/>
    <property type="match status" value="1"/>
</dbReference>
<dbReference type="GO" id="GO:0000287">
    <property type="term" value="F:magnesium ion binding"/>
    <property type="evidence" value="ECO:0007669"/>
    <property type="project" value="InterPro"/>
</dbReference>
<organism evidence="16 17">
    <name type="scientific">Emergomyces africanus</name>
    <dbReference type="NCBI Taxonomy" id="1955775"/>
    <lineage>
        <taxon>Eukaryota</taxon>
        <taxon>Fungi</taxon>
        <taxon>Dikarya</taxon>
        <taxon>Ascomycota</taxon>
        <taxon>Pezizomycotina</taxon>
        <taxon>Eurotiomycetes</taxon>
        <taxon>Eurotiomycetidae</taxon>
        <taxon>Onygenales</taxon>
        <taxon>Ajellomycetaceae</taxon>
        <taxon>Emergomyces</taxon>
    </lineage>
</organism>
<dbReference type="PANTHER" id="PTHR11835">
    <property type="entry name" value="DECARBOXYLATING DEHYDROGENASES-ISOCITRATE, ISOPROPYLMALATE, TARTRATE"/>
    <property type="match status" value="1"/>
</dbReference>
<dbReference type="FunFam" id="3.40.718.10:FF:000003">
    <property type="entry name" value="Isocitrate dehydrogenase [NAD] subunit, mitochondrial"/>
    <property type="match status" value="1"/>
</dbReference>
<dbReference type="EC" id="1.1.1.41" evidence="6"/>
<evidence type="ECO:0000256" key="10">
    <source>
        <dbReference type="ARBA" id="ARBA00023002"/>
    </source>
</evidence>
<comment type="catalytic activity">
    <reaction evidence="1">
        <text>D-threo-isocitrate + NAD(+) = 2-oxoglutarate + CO2 + NADH</text>
        <dbReference type="Rhea" id="RHEA:23632"/>
        <dbReference type="ChEBI" id="CHEBI:15562"/>
        <dbReference type="ChEBI" id="CHEBI:16526"/>
        <dbReference type="ChEBI" id="CHEBI:16810"/>
        <dbReference type="ChEBI" id="CHEBI:57540"/>
        <dbReference type="ChEBI" id="CHEBI:57945"/>
        <dbReference type="EC" id="1.1.1.41"/>
    </reaction>
</comment>
<comment type="subunit">
    <text evidence="5">Octamer of two non-identical subunits IDH1 and IDH2.</text>
</comment>
<dbReference type="NCBIfam" id="TIGR00175">
    <property type="entry name" value="mito_nad_idh"/>
    <property type="match status" value="1"/>
</dbReference>
<dbReference type="GO" id="GO:0051287">
    <property type="term" value="F:NAD binding"/>
    <property type="evidence" value="ECO:0007669"/>
    <property type="project" value="InterPro"/>
</dbReference>
<keyword evidence="17" id="KW-1185">Reference proteome</keyword>
<evidence type="ECO:0000256" key="12">
    <source>
        <dbReference type="ARBA" id="ARBA00030631"/>
    </source>
</evidence>
<evidence type="ECO:0000256" key="11">
    <source>
        <dbReference type="ARBA" id="ARBA00023027"/>
    </source>
</evidence>
<dbReference type="Proteomes" id="UP000091918">
    <property type="component" value="Unassembled WGS sequence"/>
</dbReference>
<evidence type="ECO:0000313" key="16">
    <source>
        <dbReference type="EMBL" id="OAX84506.1"/>
    </source>
</evidence>
<dbReference type="GO" id="GO:0005739">
    <property type="term" value="C:mitochondrion"/>
    <property type="evidence" value="ECO:0007669"/>
    <property type="project" value="TreeGrafter"/>
</dbReference>
<keyword evidence="7" id="KW-0479">Metal-binding</keyword>
<evidence type="ECO:0000256" key="2">
    <source>
        <dbReference type="ARBA" id="ARBA00001936"/>
    </source>
</evidence>
<proteinExistence type="inferred from homology"/>
<dbReference type="OrthoDB" id="10261637at2759"/>
<gene>
    <name evidence="16" type="ORF">ACJ72_01122</name>
</gene>
<dbReference type="SMART" id="SM01329">
    <property type="entry name" value="Iso_dh"/>
    <property type="match status" value="1"/>
</dbReference>
<dbReference type="InterPro" id="IPR024084">
    <property type="entry name" value="IsoPropMal-DH-like_dom"/>
</dbReference>
<evidence type="ECO:0000313" key="17">
    <source>
        <dbReference type="Proteomes" id="UP000091918"/>
    </source>
</evidence>
<sequence length="384" mass="41616">MISLRAFAPARQCLRRTPVTQSVRMSPFNIRSYAVAATEKVAKFPGTKGPDGKYTVTLIEGDGIGPEISQSVKDIFAAAKVPINWEPVDVTPILKDGKTAIPDKAINSVKKNFVALKGPLATPVGKGHVSLNLTLRRTFNLFANVRPGRSIAGYKTPYDNVQTILIRENTEGEYSGIEHVVVDGVVQSIKLITREASERVLRFAFQYAQEIGRKKVRVVHKATIMKMSDGLFLRTARDVAKDFPDIEFDAELLDNTCLKIVTDPVPYNDKVLVMPNLYGDILSDMCAGLIGGLGLTPSGNIGDECSIFEAVHGSAPDIAGQQKANPTALLLSSIMMLQHMGLHQHADQIQNAIFATLAEGKSLTGDLGGKAKTNEYANAIISKL</sequence>
<comment type="cofactor">
    <cofactor evidence="2">
        <name>Mn(2+)</name>
        <dbReference type="ChEBI" id="CHEBI:29035"/>
    </cofactor>
</comment>
<dbReference type="STRING" id="1658172.A0A1B7P641"/>
<accession>A0A1B7P641</accession>
<feature type="domain" description="Isopropylmalate dehydrogenase-like" evidence="15">
    <location>
        <begin position="55"/>
        <end position="380"/>
    </location>
</feature>
<dbReference type="GO" id="GO:0006102">
    <property type="term" value="P:isocitrate metabolic process"/>
    <property type="evidence" value="ECO:0007669"/>
    <property type="project" value="TreeGrafter"/>
</dbReference>
<evidence type="ECO:0000256" key="13">
    <source>
        <dbReference type="ARBA" id="ARBA00030683"/>
    </source>
</evidence>
<dbReference type="InterPro" id="IPR004434">
    <property type="entry name" value="Isocitrate_DH_NAD"/>
</dbReference>